<feature type="domain" description="VPS10" evidence="7">
    <location>
        <begin position="1338"/>
        <end position="1983"/>
    </location>
</feature>
<gene>
    <name evidence="8" type="primary">VPS10</name>
    <name evidence="8" type="ORF">BG006_003542</name>
</gene>
<dbReference type="EMBL" id="JAAAUY010000002">
    <property type="protein sequence ID" value="KAF9338375.1"/>
    <property type="molecule type" value="Genomic_DNA"/>
</dbReference>
<reference evidence="8" key="1">
    <citation type="journal article" date="2020" name="Fungal Divers.">
        <title>Resolving the Mortierellaceae phylogeny through synthesis of multi-gene phylogenetics and phylogenomics.</title>
        <authorList>
            <person name="Vandepol N."/>
            <person name="Liber J."/>
            <person name="Desiro A."/>
            <person name="Na H."/>
            <person name="Kennedy M."/>
            <person name="Barry K."/>
            <person name="Grigoriev I.V."/>
            <person name="Miller A.N."/>
            <person name="O'Donnell K."/>
            <person name="Stajich J.E."/>
            <person name="Bonito G."/>
        </authorList>
    </citation>
    <scope>NUCLEOTIDE SEQUENCE</scope>
    <source>
        <strain evidence="8">NVP1</strain>
    </source>
</reference>
<dbReference type="PANTHER" id="PTHR12106">
    <property type="entry name" value="SORTILIN RELATED"/>
    <property type="match status" value="1"/>
</dbReference>
<evidence type="ECO:0000313" key="9">
    <source>
        <dbReference type="Proteomes" id="UP000696485"/>
    </source>
</evidence>
<keyword evidence="4" id="KW-0325">Glycoprotein</keyword>
<protein>
    <submittedName>
        <fullName evidence="8">Vacuolar protein sorting/targeting protein PEP1</fullName>
    </submittedName>
</protein>
<evidence type="ECO:0000256" key="4">
    <source>
        <dbReference type="ARBA" id="ARBA00023180"/>
    </source>
</evidence>
<organism evidence="8 9">
    <name type="scientific">Podila minutissima</name>
    <dbReference type="NCBI Taxonomy" id="64525"/>
    <lineage>
        <taxon>Eukaryota</taxon>
        <taxon>Fungi</taxon>
        <taxon>Fungi incertae sedis</taxon>
        <taxon>Mucoromycota</taxon>
        <taxon>Mortierellomycotina</taxon>
        <taxon>Mortierellomycetes</taxon>
        <taxon>Mortierellales</taxon>
        <taxon>Mortierellaceae</taxon>
        <taxon>Podila</taxon>
    </lineage>
</organism>
<dbReference type="GO" id="GO:0005829">
    <property type="term" value="C:cytosol"/>
    <property type="evidence" value="ECO:0007669"/>
    <property type="project" value="GOC"/>
</dbReference>
<keyword evidence="6" id="KW-0812">Transmembrane</keyword>
<evidence type="ECO:0000313" key="8">
    <source>
        <dbReference type="EMBL" id="KAF9338375.1"/>
    </source>
</evidence>
<evidence type="ECO:0000256" key="2">
    <source>
        <dbReference type="ARBA" id="ARBA00022737"/>
    </source>
</evidence>
<dbReference type="Gene3D" id="2.130.10.10">
    <property type="entry name" value="YVTN repeat-like/Quinoprotein amine dehydrogenase"/>
    <property type="match status" value="3"/>
</dbReference>
<dbReference type="CDD" id="cd15482">
    <property type="entry name" value="Sialidase_non-viral"/>
    <property type="match status" value="1"/>
</dbReference>
<evidence type="ECO:0000256" key="3">
    <source>
        <dbReference type="ARBA" id="ARBA00023136"/>
    </source>
</evidence>
<dbReference type="GO" id="GO:0006623">
    <property type="term" value="P:protein targeting to vacuole"/>
    <property type="evidence" value="ECO:0007669"/>
    <property type="project" value="TreeGrafter"/>
</dbReference>
<dbReference type="PANTHER" id="PTHR12106:SF27">
    <property type="entry name" value="SORTILIN-RELATED RECEPTOR"/>
    <property type="match status" value="1"/>
</dbReference>
<dbReference type="Gene3D" id="2.10.70.80">
    <property type="match status" value="3"/>
</dbReference>
<feature type="domain" description="VPS10" evidence="7">
    <location>
        <begin position="67"/>
        <end position="671"/>
    </location>
</feature>
<dbReference type="SMART" id="SM00602">
    <property type="entry name" value="VPS10"/>
    <property type="match status" value="3"/>
</dbReference>
<evidence type="ECO:0000256" key="1">
    <source>
        <dbReference type="ARBA" id="ARBA00004370"/>
    </source>
</evidence>
<dbReference type="GO" id="GO:0006896">
    <property type="term" value="P:Golgi to vacuole transport"/>
    <property type="evidence" value="ECO:0007669"/>
    <property type="project" value="TreeGrafter"/>
</dbReference>
<keyword evidence="2" id="KW-0677">Repeat</keyword>
<dbReference type="Proteomes" id="UP000696485">
    <property type="component" value="Unassembled WGS sequence"/>
</dbReference>
<dbReference type="InterPro" id="IPR031778">
    <property type="entry name" value="Sortilin_N"/>
</dbReference>
<feature type="compositionally biased region" description="Acidic residues" evidence="5">
    <location>
        <begin position="2138"/>
        <end position="2151"/>
    </location>
</feature>
<dbReference type="InterPro" id="IPR015943">
    <property type="entry name" value="WD40/YVTN_repeat-like_dom_sf"/>
</dbReference>
<comment type="caution">
    <text evidence="8">The sequence shown here is derived from an EMBL/GenBank/DDBJ whole genome shotgun (WGS) entry which is preliminary data.</text>
</comment>
<feature type="region of interest" description="Disordered" evidence="5">
    <location>
        <begin position="2109"/>
        <end position="2151"/>
    </location>
</feature>
<feature type="transmembrane region" description="Helical" evidence="6">
    <location>
        <begin position="20"/>
        <end position="39"/>
    </location>
</feature>
<feature type="transmembrane region" description="Helical" evidence="6">
    <location>
        <begin position="1987"/>
        <end position="2008"/>
    </location>
</feature>
<proteinExistence type="predicted"/>
<keyword evidence="9" id="KW-1185">Reference proteome</keyword>
<name>A0A9P5SY29_9FUNG</name>
<evidence type="ECO:0000256" key="6">
    <source>
        <dbReference type="SAM" id="Phobius"/>
    </source>
</evidence>
<dbReference type="SUPFAM" id="SSF110296">
    <property type="entry name" value="Oligoxyloglucan reducing end-specific cellobiohydrolase"/>
    <property type="match status" value="4"/>
</dbReference>
<dbReference type="Pfam" id="PF15902">
    <property type="entry name" value="Sortilin-Vps10"/>
    <property type="match status" value="3"/>
</dbReference>
<dbReference type="InterPro" id="IPR006581">
    <property type="entry name" value="VPS10"/>
</dbReference>
<keyword evidence="3 6" id="KW-0472">Membrane</keyword>
<accession>A0A9P5SY29</accession>
<evidence type="ECO:0000259" key="7">
    <source>
        <dbReference type="SMART" id="SM00602"/>
    </source>
</evidence>
<evidence type="ECO:0000256" key="5">
    <source>
        <dbReference type="SAM" id="MobiDB-lite"/>
    </source>
</evidence>
<comment type="subcellular location">
    <subcellularLocation>
        <location evidence="1">Membrane</location>
    </subcellularLocation>
</comment>
<dbReference type="GO" id="GO:0005794">
    <property type="term" value="C:Golgi apparatus"/>
    <property type="evidence" value="ECO:0007669"/>
    <property type="project" value="TreeGrafter"/>
</dbReference>
<dbReference type="Gene3D" id="3.30.60.270">
    <property type="match status" value="3"/>
</dbReference>
<dbReference type="InterPro" id="IPR031777">
    <property type="entry name" value="Sortilin_C"/>
</dbReference>
<dbReference type="Pfam" id="PF15901">
    <property type="entry name" value="Sortilin_C"/>
    <property type="match status" value="3"/>
</dbReference>
<feature type="compositionally biased region" description="Basic and acidic residues" evidence="5">
    <location>
        <begin position="2123"/>
        <end position="2137"/>
    </location>
</feature>
<keyword evidence="6" id="KW-1133">Transmembrane helix</keyword>
<sequence length="2151" mass="242705">MNASWHRPAGGHHAKERSHCIARISSAILLVAMAIPALVQAGPGRASVTTTEFRSSPRKLSYFQDSPVVLLRDYDLNVHRSENEGKNWERIKGVPEGKASDMVLHAFDPKIAYVLTDGRTQYKTSDTGATWTPFETEYKPIGESHVLSFHATRPDWILIAVTNCEGHDCHDETYYTKDGFATAPKKLLSNTHKCEWAFSSTLFDEAPVELIHCLEYKSRDGGMRSLDDIQLVKSQDFFVTKERVILGGLDRSAIVNFVTKERFMLAAESYTILESTSYSLVVDVKASADDSYGSLMLSNSNGTFFVRAKQYTNRNSRDDLVDFEKVQNVDGVYIVNIVDNHDQNPRQEREKKLRTQISFEAGSSWQYLMPPATGVDGKRYTCTPNTEGTCSLHLHSVTSAKVSPPIFSSKAAPGVVMGIGNVGPYLLPREDCDTYLSEDGGITWKAALEQPHKYEFGDMGGIIVAVRDNGYPVSYIQYTADRGQTWNKVDLEENMRPEALFSDPESTSQKFLLFTREGGISYAHHLDLTNIFDRKCERNDNNEGRSDFEKWYARNLRNNPDCLMGAKTWYWRRKANAECMVQETFKDPSSTDETCACTDEDFECDYINNYVLRDGVCVLEGKERLPTDCKKEGDTYMGSSGYRLVEGNKCDREKGLKKDELKERKCTAESIPSDIKHSVTKFESPMATGFQYFLHSNVIMFLTGSGQAWRSDDDGSIWKRTLPDAGKFIGLSLHDENEKLAYLFTKDALFVTHNRGDSWDRRDLPSPPNEFGYPLVDFHPDGDKNDWMLYLGQKSGQCWTTLYRTRDAGRSWTEVDTWVDKAVYASHREYDMPDHGIFSMAWKKPLPLGICQNELESTDANPLQMVYMLDSDSNRLVHFDYVTQFYVVKNFLIVAVEKSNNFILHVSLDGKNFHQAVFPPNIRVDKNSFTVVQSTTGSIVVDVAKSSVLGREHGTVFKSNSNGTYFSIQLDNSNRNEFSFVDWEKIGGIEGVILANKVTNTKTMSKDGEKHIQTVVSFNDGSSWDPIRAPAGSDCSDCNLHLHSVTDYNGPGAVFSASSSVGLVMGVGNVGKYLLPVGSCQTYLSRDAGRTWRKVSDHASVYEFGDEGGVLVLADNSAPTQKAMFSYDFGATWQEARFADSPVLIQTLTTEPTSSISKITITGVQTGGDTEFVISTLDFSARRDCVFDKGNKDKNDFEKWSPFEDSDDRCILGQDISYWRRKPDRPCRVNDKDGVPDVEQSVCKCTVRDYECDIGFFRDDSGGCQRFGYDPEKPKKCDGTYKANAGFRKIDASKCTGGEDLSKKTIERQCGVALGVQSKVNSFDSRYKEGSVFYFPDSDIVMLWFETGVYISRNEGKDWDRVEVEGSIISLERHPYDRSTAVITTAGHKQYITQDKGDNWDPLELPVMPALSFRNYDFWSFHPTEPSWFIFMGEKDCGYEGNNRCHAEAQLTRDAGKTWRPIADWVKSCSWAQDNKFKRVDPRGIYCEQYADKSVSQKHLAQATTRFVYSGDFMMSSKILFEEIVGYAIYSEYLVLAEFVPRQSELRVAVSQDGINFSPARYPHNFDVVNPAYTVLDSTTRSVFLGITTNDVKDYKFGNLFTSDSNGTYFSLSKKFLNQGNEGTVDFEKMQGVDGVALMNEVMNPNDVLQRSPKQIRSLATFDNGHTWETVNAPQTGIDGKTFPGCLTSEKCTLHLHNYLHRKHSEDMFSSSSIPGMAIGVGNVGEKLGEYKEGSTFLTRNGGHTWKEILHGPHQYDFGDHGSIIMLIKDDDVPTDHVIYSMDHGQSFQQYEFSKDKFVIRDIVAKPNGIGKSFLLFAVPPAGSANQARHVIILIDFEGLDMPPCRLDLNNEDNDDFERWSLADLRGEECMFGRKVEYFRRIEDRQCFVGEMDVNPREIVKNCQCQARDFECDFNYAPDDKNNCVLIENATPVTLNEKEMCANLPDGQNFYYQSTGYRKMAFSSCVGEHERFGIKKYCPGKSGGMGFFSWIAILGASGGLAYGLAICVNRGGLFSFRRQSFIRLGNDMYDQLPSRSSSLPTMNMPRSFSRSLSRVRVPDFVYQIWDKIALPVMPTRVSNYFNRVRYQNLSQEPSEVIMDDYFDHYLDDDDEGANHVSGGDPLIGRHGDNDAQERYRDESDDDGSEDLDAMV</sequence>
<dbReference type="InterPro" id="IPR050310">
    <property type="entry name" value="VPS10-sortilin"/>
</dbReference>
<dbReference type="GO" id="GO:0016020">
    <property type="term" value="C:membrane"/>
    <property type="evidence" value="ECO:0007669"/>
    <property type="project" value="UniProtKB-SubCell"/>
</dbReference>
<feature type="domain" description="VPS10" evidence="7">
    <location>
        <begin position="697"/>
        <end position="1315"/>
    </location>
</feature>
<dbReference type="GO" id="GO:0006895">
    <property type="term" value="P:Golgi to endosome transport"/>
    <property type="evidence" value="ECO:0007669"/>
    <property type="project" value="TreeGrafter"/>
</dbReference>